<name>A0A8J6FA38_ELECQ</name>
<dbReference type="EMBL" id="WNTK01000005">
    <property type="protein sequence ID" value="KAG9483526.1"/>
    <property type="molecule type" value="Genomic_DNA"/>
</dbReference>
<proteinExistence type="predicted"/>
<keyword evidence="2" id="KW-1185">Reference proteome</keyword>
<organism evidence="1 2">
    <name type="scientific">Eleutherodactylus coqui</name>
    <name type="common">Puerto Rican coqui</name>
    <dbReference type="NCBI Taxonomy" id="57060"/>
    <lineage>
        <taxon>Eukaryota</taxon>
        <taxon>Metazoa</taxon>
        <taxon>Chordata</taxon>
        <taxon>Craniata</taxon>
        <taxon>Vertebrata</taxon>
        <taxon>Euteleostomi</taxon>
        <taxon>Amphibia</taxon>
        <taxon>Batrachia</taxon>
        <taxon>Anura</taxon>
        <taxon>Neobatrachia</taxon>
        <taxon>Hyloidea</taxon>
        <taxon>Eleutherodactylidae</taxon>
        <taxon>Eleutherodactylinae</taxon>
        <taxon>Eleutherodactylus</taxon>
        <taxon>Eleutherodactylus</taxon>
    </lineage>
</organism>
<dbReference type="AlphaFoldDB" id="A0A8J6FA38"/>
<accession>A0A8J6FA38</accession>
<evidence type="ECO:0000313" key="2">
    <source>
        <dbReference type="Proteomes" id="UP000770717"/>
    </source>
</evidence>
<dbReference type="Proteomes" id="UP000770717">
    <property type="component" value="Unassembled WGS sequence"/>
</dbReference>
<sequence length="105" mass="12069">MKHLDNPQLEKPRVVHNCIITSNIHVNFGNFVVNFTNGALYKDVLTVIDDYFRQDPSSISFSRIPVYASCLSLSHVSSYLILCYGWCQILHCKTKYCNFLFGVVF</sequence>
<gene>
    <name evidence="1" type="ORF">GDO78_009442</name>
</gene>
<protein>
    <submittedName>
        <fullName evidence="1">Uncharacterized protein</fullName>
    </submittedName>
</protein>
<evidence type="ECO:0000313" key="1">
    <source>
        <dbReference type="EMBL" id="KAG9483526.1"/>
    </source>
</evidence>
<comment type="caution">
    <text evidence="1">The sequence shown here is derived from an EMBL/GenBank/DDBJ whole genome shotgun (WGS) entry which is preliminary data.</text>
</comment>
<reference evidence="1" key="1">
    <citation type="thesis" date="2020" institute="ProQuest LLC" country="789 East Eisenhower Parkway, Ann Arbor, MI, USA">
        <title>Comparative Genomics and Chromosome Evolution.</title>
        <authorList>
            <person name="Mudd A.B."/>
        </authorList>
    </citation>
    <scope>NUCLEOTIDE SEQUENCE</scope>
    <source>
        <strain evidence="1">HN-11 Male</strain>
        <tissue evidence="1">Kidney and liver</tissue>
    </source>
</reference>